<dbReference type="PANTHER" id="PTHR46136">
    <property type="entry name" value="TRANSCRIPTION FACTOR GTE8"/>
    <property type="match status" value="1"/>
</dbReference>
<feature type="domain" description="Bromo" evidence="3">
    <location>
        <begin position="127"/>
        <end position="179"/>
    </location>
</feature>
<dbReference type="Gene3D" id="3.80.10.10">
    <property type="entry name" value="Ribonuclease Inhibitor"/>
    <property type="match status" value="1"/>
</dbReference>
<dbReference type="InterPro" id="IPR032675">
    <property type="entry name" value="LRR_dom_sf"/>
</dbReference>
<sequence>MALSTRNRKRKQLGDGVAPFEFPFQTQKIKRVSRIFETQQNLAVEKKPTTSLPLRKGLSPKQVKTIPLASSPRKHRKSEELGFDGLCQTQKIQRQKLGFEFDCSEILGCMMNLRHVSRYFEKPVVDPVYFHDIWRPMDFGTVKSKLERGVYSSPDGFAADVRLTLSNALRYYPPGRIERAAAKRLSGVFESKWKEALEKNPKSVCPSPLPKVKCLAVLPKLKQVKTSSPSSVLQSQGLGVSDSQSVDSTKHDELATLVDNAMDQASENLSQCKVVRIHALELRLSGTILKANKILKGVPDSPPRRKSMQRMKQRESARCGISNMKKSVQFEDPLQDLKQLEMLCGCGSEDPFLQVRLGLPLKKLGVFLREDDELQGQDEEAFLNGDWKERSGGRKARSTLETRRNAYPSRKVRLRWIQSPSTLMDSGDSKSFDSDGFPLNWFTIACSNGRLTSITVNDAGLVGEFSSSAIAGLKMFPNLSISNNQLTGTISKLRYKFVRANGFVGRTNKNQISLRAITNKVKGIQSIHQNIRPIK</sequence>
<gene>
    <name evidence="4" type="ORF">CURHAP_LOCUS27760</name>
</gene>
<evidence type="ECO:0000313" key="4">
    <source>
        <dbReference type="EMBL" id="CAB4277814.1"/>
    </source>
</evidence>
<dbReference type="Gene3D" id="1.20.920.10">
    <property type="entry name" value="Bromodomain-like"/>
    <property type="match status" value="1"/>
</dbReference>
<dbReference type="AlphaFoldDB" id="A0A6J5URC7"/>
<dbReference type="PRINTS" id="PR00503">
    <property type="entry name" value="BROMODOMAIN"/>
</dbReference>
<keyword evidence="1 2" id="KW-0103">Bromodomain</keyword>
<protein>
    <recommendedName>
        <fullName evidence="3">Bromo domain-containing protein</fullName>
    </recommendedName>
</protein>
<evidence type="ECO:0000256" key="1">
    <source>
        <dbReference type="ARBA" id="ARBA00023117"/>
    </source>
</evidence>
<dbReference type="PROSITE" id="PS50014">
    <property type="entry name" value="BROMODOMAIN_2"/>
    <property type="match status" value="1"/>
</dbReference>
<reference evidence="4 5" key="1">
    <citation type="submission" date="2020-05" db="EMBL/GenBank/DDBJ databases">
        <authorList>
            <person name="Campoy J."/>
            <person name="Schneeberger K."/>
            <person name="Spophaly S."/>
        </authorList>
    </citation>
    <scope>NUCLEOTIDE SEQUENCE [LARGE SCALE GENOMIC DNA]</scope>
    <source>
        <strain evidence="4">PruArmRojPasFocal</strain>
    </source>
</reference>
<name>A0A6J5URC7_PRUAR</name>
<dbReference type="SMART" id="SM00297">
    <property type="entry name" value="BROMO"/>
    <property type="match status" value="1"/>
</dbReference>
<evidence type="ECO:0000313" key="5">
    <source>
        <dbReference type="Proteomes" id="UP000507222"/>
    </source>
</evidence>
<dbReference type="Proteomes" id="UP000507222">
    <property type="component" value="Unassembled WGS sequence"/>
</dbReference>
<organism evidence="4 5">
    <name type="scientific">Prunus armeniaca</name>
    <name type="common">Apricot</name>
    <name type="synonym">Armeniaca vulgaris</name>
    <dbReference type="NCBI Taxonomy" id="36596"/>
    <lineage>
        <taxon>Eukaryota</taxon>
        <taxon>Viridiplantae</taxon>
        <taxon>Streptophyta</taxon>
        <taxon>Embryophyta</taxon>
        <taxon>Tracheophyta</taxon>
        <taxon>Spermatophyta</taxon>
        <taxon>Magnoliopsida</taxon>
        <taxon>eudicotyledons</taxon>
        <taxon>Gunneridae</taxon>
        <taxon>Pentapetalae</taxon>
        <taxon>rosids</taxon>
        <taxon>fabids</taxon>
        <taxon>Rosales</taxon>
        <taxon>Rosaceae</taxon>
        <taxon>Amygdaloideae</taxon>
        <taxon>Amygdaleae</taxon>
        <taxon>Prunus</taxon>
    </lineage>
</organism>
<evidence type="ECO:0000256" key="2">
    <source>
        <dbReference type="PROSITE-ProRule" id="PRU00035"/>
    </source>
</evidence>
<dbReference type="InterPro" id="IPR001487">
    <property type="entry name" value="Bromodomain"/>
</dbReference>
<dbReference type="EMBL" id="CAEKDK010000004">
    <property type="protein sequence ID" value="CAB4277814.1"/>
    <property type="molecule type" value="Genomic_DNA"/>
</dbReference>
<dbReference type="InterPro" id="IPR052442">
    <property type="entry name" value="Env_Response_Regulator"/>
</dbReference>
<proteinExistence type="predicted"/>
<dbReference type="SUPFAM" id="SSF47370">
    <property type="entry name" value="Bromodomain"/>
    <property type="match status" value="1"/>
</dbReference>
<dbReference type="Pfam" id="PF00439">
    <property type="entry name" value="Bromodomain"/>
    <property type="match status" value="1"/>
</dbReference>
<evidence type="ECO:0000259" key="3">
    <source>
        <dbReference type="PROSITE" id="PS50014"/>
    </source>
</evidence>
<dbReference type="InterPro" id="IPR036427">
    <property type="entry name" value="Bromodomain-like_sf"/>
</dbReference>
<dbReference type="PANTHER" id="PTHR46136:SF19">
    <property type="entry name" value="TRANSCRIPTION FACTOR GTE12"/>
    <property type="match status" value="1"/>
</dbReference>
<accession>A0A6J5URC7</accession>